<protein>
    <submittedName>
        <fullName evidence="1">Winged helix DNA-binding domain-containing protein</fullName>
    </submittedName>
</protein>
<keyword evidence="1" id="KW-0238">DNA-binding</keyword>
<evidence type="ECO:0000313" key="2">
    <source>
        <dbReference type="Proteomes" id="UP001206206"/>
    </source>
</evidence>
<sequence>MSARPRLTAQQRRARLGVRHLLLPGGKGAAVEQVAHALVGLHATDPATVYLAACARLAAPGVAEVERGLYDDLTLTRMLCMRRTMFVVPAELAPVVNASTARRVAAKERAHHAQLLLRAGGFTPEWIAATEEAALAALRVRGQATTAELAADVPALCERIVVSPGKPYESTQRVASRIMGVLAAEGRVRRGRPLGGWTSNQFRWSAAPPLAELPEAAAKADLARRYLASFGPATVDDLKWWTGWTLTDTRKAVAATGAVAVDLDEGTGYLLPEDTEPVPEPQPWAALLPALDPTAMGWRHRDWYADPDVRRPLFDRYGNIGPTVWWNGRVIGGWAQRRDGSLGYRLLTDAGRQARAAVDGEVERLAGWLGASRVTPSFRTPLERELAG</sequence>
<dbReference type="PANTHER" id="PTHR38479">
    <property type="entry name" value="LMO0824 PROTEIN"/>
    <property type="match status" value="1"/>
</dbReference>
<accession>A0ABT1P5I6</accession>
<name>A0ABT1P5I6_9ACTN</name>
<reference evidence="1 2" key="1">
    <citation type="submission" date="2022-06" db="EMBL/GenBank/DDBJ databases">
        <title>Draft genome sequence of type strain Streptomyces rubrisoli DSM 42083.</title>
        <authorList>
            <person name="Duangmal K."/>
            <person name="Klaysubun C."/>
        </authorList>
    </citation>
    <scope>NUCLEOTIDE SEQUENCE [LARGE SCALE GENOMIC DNA]</scope>
    <source>
        <strain evidence="1 2">DSM 42083</strain>
    </source>
</reference>
<dbReference type="Pfam" id="PF06224">
    <property type="entry name" value="AlkZ-like"/>
    <property type="match status" value="1"/>
</dbReference>
<keyword evidence="2" id="KW-1185">Reference proteome</keyword>
<dbReference type="Proteomes" id="UP001206206">
    <property type="component" value="Unassembled WGS sequence"/>
</dbReference>
<dbReference type="EMBL" id="JANFNH010000001">
    <property type="protein sequence ID" value="MCQ4040643.1"/>
    <property type="molecule type" value="Genomic_DNA"/>
</dbReference>
<dbReference type="PANTHER" id="PTHR38479:SF2">
    <property type="entry name" value="WINGED HELIX DNA-BINDING DOMAIN-CONTAINING PROTEIN"/>
    <property type="match status" value="1"/>
</dbReference>
<dbReference type="InterPro" id="IPR009351">
    <property type="entry name" value="AlkZ-like"/>
</dbReference>
<comment type="caution">
    <text evidence="1">The sequence shown here is derived from an EMBL/GenBank/DDBJ whole genome shotgun (WGS) entry which is preliminary data.</text>
</comment>
<evidence type="ECO:0000313" key="1">
    <source>
        <dbReference type="EMBL" id="MCQ4040643.1"/>
    </source>
</evidence>
<dbReference type="GO" id="GO:0003677">
    <property type="term" value="F:DNA binding"/>
    <property type="evidence" value="ECO:0007669"/>
    <property type="project" value="UniProtKB-KW"/>
</dbReference>
<dbReference type="RefSeq" id="WP_255924593.1">
    <property type="nucleotide sequence ID" value="NZ_JANFNH010000001.1"/>
</dbReference>
<proteinExistence type="predicted"/>
<gene>
    <name evidence="1" type="ORF">NON19_01060</name>
</gene>
<organism evidence="1 2">
    <name type="scientific">Streptantibioticus rubrisoli</name>
    <dbReference type="NCBI Taxonomy" id="1387313"/>
    <lineage>
        <taxon>Bacteria</taxon>
        <taxon>Bacillati</taxon>
        <taxon>Actinomycetota</taxon>
        <taxon>Actinomycetes</taxon>
        <taxon>Kitasatosporales</taxon>
        <taxon>Streptomycetaceae</taxon>
        <taxon>Streptantibioticus</taxon>
    </lineage>
</organism>